<dbReference type="PANTHER" id="PTHR35561">
    <property type="entry name" value="RNA 2',3'-CYCLIC PHOSPHODIESTERASE"/>
    <property type="match status" value="1"/>
</dbReference>
<dbReference type="EC" id="3.1.4.58" evidence="2"/>
<evidence type="ECO:0000313" key="4">
    <source>
        <dbReference type="Proteomes" id="UP000244016"/>
    </source>
</evidence>
<dbReference type="EMBL" id="PEBW01000004">
    <property type="protein sequence ID" value="PTQ51756.1"/>
    <property type="molecule type" value="Genomic_DNA"/>
</dbReference>
<dbReference type="AlphaFoldDB" id="A0A2T5G6D3"/>
<comment type="caution">
    <text evidence="3">The sequence shown here is derived from an EMBL/GenBank/DDBJ whole genome shotgun (WGS) entry which is preliminary data.</text>
</comment>
<feature type="active site" description="Proton acceptor" evidence="2">
    <location>
        <position position="140"/>
    </location>
</feature>
<dbReference type="PANTHER" id="PTHR35561:SF1">
    <property type="entry name" value="RNA 2',3'-CYCLIC PHOSPHODIESTERASE"/>
    <property type="match status" value="1"/>
</dbReference>
<proteinExistence type="inferred from homology"/>
<protein>
    <recommendedName>
        <fullName evidence="2">RNA 2',3'-cyclic phosphodiesterase</fullName>
        <shortName evidence="2">RNA 2',3'-CPDase</shortName>
        <ecNumber evidence="2">3.1.4.58</ecNumber>
    </recommendedName>
</protein>
<feature type="active site" description="Proton donor" evidence="2">
    <location>
        <position position="53"/>
    </location>
</feature>
<comment type="similarity">
    <text evidence="2">Belongs to the 2H phosphoesterase superfamily. ThpR family.</text>
</comment>
<dbReference type="SUPFAM" id="SSF55144">
    <property type="entry name" value="LigT-like"/>
    <property type="match status" value="1"/>
</dbReference>
<reference evidence="3 4" key="1">
    <citation type="submission" date="2017-08" db="EMBL/GenBank/DDBJ databases">
        <title>Burning lignite coal seam in the remote Altai Mountains harbors a hydrogen-driven thermophilic microbial community.</title>
        <authorList>
            <person name="Kadnikov V.V."/>
            <person name="Mardanov A.V."/>
            <person name="Ivasenko D."/>
            <person name="Beletsky A.V."/>
            <person name="Karnachuk O.V."/>
            <person name="Ravin N.V."/>
        </authorList>
    </citation>
    <scope>NUCLEOTIDE SEQUENCE [LARGE SCALE GENOMIC DNA]</scope>
    <source>
        <strain evidence="3">AL31</strain>
    </source>
</reference>
<dbReference type="GO" id="GO:0016874">
    <property type="term" value="F:ligase activity"/>
    <property type="evidence" value="ECO:0007669"/>
    <property type="project" value="UniProtKB-KW"/>
</dbReference>
<name>A0A2T5G6D3_9BACL</name>
<gene>
    <name evidence="3" type="ORF">BLITH_1394</name>
</gene>
<dbReference type="InterPro" id="IPR009097">
    <property type="entry name" value="Cyclic_Pdiesterase"/>
</dbReference>
<feature type="short sequence motif" description="HXTX 1" evidence="2">
    <location>
        <begin position="53"/>
        <end position="56"/>
    </location>
</feature>
<dbReference type="GO" id="GO:0008664">
    <property type="term" value="F:RNA 2',3'-cyclic 3'-phosphodiesterase activity"/>
    <property type="evidence" value="ECO:0007669"/>
    <property type="project" value="UniProtKB-EC"/>
</dbReference>
<evidence type="ECO:0000313" key="3">
    <source>
        <dbReference type="EMBL" id="PTQ51756.1"/>
    </source>
</evidence>
<keyword evidence="3" id="KW-0436">Ligase</keyword>
<dbReference type="HAMAP" id="MF_01940">
    <property type="entry name" value="RNA_CPDase"/>
    <property type="match status" value="1"/>
</dbReference>
<keyword evidence="1 2" id="KW-0378">Hydrolase</keyword>
<dbReference type="InterPro" id="IPR004175">
    <property type="entry name" value="RNA_CPDase"/>
</dbReference>
<dbReference type="NCBIfam" id="TIGR02258">
    <property type="entry name" value="2_5_ligase"/>
    <property type="match status" value="1"/>
</dbReference>
<sequence length="211" mass="23193">MTLSESSRSKPESERMFVAVPVPAPVRLHLAARTDHLLRTFPFQTAVHPQDYHITLLFLGDIPTGKLAELRTELREAVRPLSSFRLSLGPLGTFGPEAHPSVLYVRIAGEAEKLADLAHRVRAAAARVGFSGDTKPFVAHLTLARRYRGAKPYSPARAAKIWDAADDGAVASFAVDEVILFASHLRRRPMYEPRAAFPLEGKVAPETDSHP</sequence>
<evidence type="ECO:0000256" key="2">
    <source>
        <dbReference type="HAMAP-Rule" id="MF_01940"/>
    </source>
</evidence>
<feature type="short sequence motif" description="HXTX 2" evidence="2">
    <location>
        <begin position="140"/>
        <end position="143"/>
    </location>
</feature>
<evidence type="ECO:0000256" key="1">
    <source>
        <dbReference type="ARBA" id="ARBA00022801"/>
    </source>
</evidence>
<dbReference type="Proteomes" id="UP000244016">
    <property type="component" value="Unassembled WGS sequence"/>
</dbReference>
<organism evidence="3 4">
    <name type="scientific">Brockia lithotrophica</name>
    <dbReference type="NCBI Taxonomy" id="933949"/>
    <lineage>
        <taxon>Bacteria</taxon>
        <taxon>Bacillati</taxon>
        <taxon>Bacillota</taxon>
        <taxon>Bacilli</taxon>
        <taxon>Bacillales</taxon>
        <taxon>Bacillales Family X. Incertae Sedis</taxon>
        <taxon>Brockia</taxon>
    </lineage>
</organism>
<dbReference type="Pfam" id="PF13563">
    <property type="entry name" value="2_5_RNA_ligase2"/>
    <property type="match status" value="1"/>
</dbReference>
<accession>A0A2T5G6D3</accession>
<comment type="catalytic activity">
    <reaction evidence="2">
        <text>a 3'-end 2',3'-cyclophospho-ribonucleotide-RNA + H2O = a 3'-end 2'-phospho-ribonucleotide-RNA + H(+)</text>
        <dbReference type="Rhea" id="RHEA:11828"/>
        <dbReference type="Rhea" id="RHEA-COMP:10464"/>
        <dbReference type="Rhea" id="RHEA-COMP:17353"/>
        <dbReference type="ChEBI" id="CHEBI:15377"/>
        <dbReference type="ChEBI" id="CHEBI:15378"/>
        <dbReference type="ChEBI" id="CHEBI:83064"/>
        <dbReference type="ChEBI" id="CHEBI:173113"/>
        <dbReference type="EC" id="3.1.4.58"/>
    </reaction>
</comment>
<dbReference type="GO" id="GO:0004113">
    <property type="term" value="F:2',3'-cyclic-nucleotide 3'-phosphodiesterase activity"/>
    <property type="evidence" value="ECO:0007669"/>
    <property type="project" value="InterPro"/>
</dbReference>
<comment type="function">
    <text evidence="2">Hydrolyzes RNA 2',3'-cyclic phosphodiester to an RNA 2'-phosphomonoester.</text>
</comment>
<dbReference type="Gene3D" id="3.90.1140.10">
    <property type="entry name" value="Cyclic phosphodiesterase"/>
    <property type="match status" value="1"/>
</dbReference>